<dbReference type="GO" id="GO:0019305">
    <property type="term" value="P:dTDP-rhamnose biosynthetic process"/>
    <property type="evidence" value="ECO:0007669"/>
    <property type="project" value="UniProtKB-UniPathway"/>
</dbReference>
<keyword evidence="6" id="KW-0521">NADP</keyword>
<organism evidence="8 9">
    <name type="scientific">Neptuniibacter caesariensis</name>
    <dbReference type="NCBI Taxonomy" id="207954"/>
    <lineage>
        <taxon>Bacteria</taxon>
        <taxon>Pseudomonadati</taxon>
        <taxon>Pseudomonadota</taxon>
        <taxon>Gammaproteobacteria</taxon>
        <taxon>Oceanospirillales</taxon>
        <taxon>Oceanospirillaceae</taxon>
        <taxon>Neptuniibacter</taxon>
    </lineage>
</organism>
<evidence type="ECO:0000313" key="8">
    <source>
        <dbReference type="EMBL" id="PIE20485.1"/>
    </source>
</evidence>
<accession>A0A2G6JAM7</accession>
<dbReference type="InterPro" id="IPR029903">
    <property type="entry name" value="RmlD-like-bd"/>
</dbReference>
<comment type="catalytic activity">
    <reaction evidence="5 6">
        <text>dTDP-beta-L-rhamnose + NADP(+) = dTDP-4-dehydro-beta-L-rhamnose + NADPH + H(+)</text>
        <dbReference type="Rhea" id="RHEA:21796"/>
        <dbReference type="ChEBI" id="CHEBI:15378"/>
        <dbReference type="ChEBI" id="CHEBI:57510"/>
        <dbReference type="ChEBI" id="CHEBI:57783"/>
        <dbReference type="ChEBI" id="CHEBI:58349"/>
        <dbReference type="ChEBI" id="CHEBI:62830"/>
        <dbReference type="EC" id="1.1.1.133"/>
    </reaction>
</comment>
<comment type="caution">
    <text evidence="8">The sequence shown here is derived from an EMBL/GenBank/DDBJ whole genome shotgun (WGS) entry which is preliminary data.</text>
</comment>
<evidence type="ECO:0000256" key="6">
    <source>
        <dbReference type="RuleBase" id="RU364082"/>
    </source>
</evidence>
<dbReference type="Gene3D" id="3.40.50.720">
    <property type="entry name" value="NAD(P)-binding Rossmann-like Domain"/>
    <property type="match status" value="1"/>
</dbReference>
<protein>
    <recommendedName>
        <fullName evidence="4 6">dTDP-4-dehydrorhamnose reductase</fullName>
        <ecNumber evidence="3 6">1.1.1.133</ecNumber>
    </recommendedName>
</protein>
<reference evidence="8 9" key="1">
    <citation type="submission" date="2017-10" db="EMBL/GenBank/DDBJ databases">
        <title>Novel microbial diversity and functional potential in the marine mammal oral microbiome.</title>
        <authorList>
            <person name="Dudek N.K."/>
            <person name="Sun C.L."/>
            <person name="Burstein D."/>
            <person name="Kantor R.S."/>
            <person name="Aliaga Goltsman D.S."/>
            <person name="Bik E.M."/>
            <person name="Thomas B.C."/>
            <person name="Banfield J.F."/>
            <person name="Relman D.A."/>
        </authorList>
    </citation>
    <scope>NUCLEOTIDE SEQUENCE [LARGE SCALE GENOMIC DNA]</scope>
    <source>
        <strain evidence="8">DOLJORAL78_49_30</strain>
    </source>
</reference>
<dbReference type="AlphaFoldDB" id="A0A2G6JAM7"/>
<name>A0A2G6JAM7_NEPCE</name>
<dbReference type="EMBL" id="PDSG01000006">
    <property type="protein sequence ID" value="PIE20485.1"/>
    <property type="molecule type" value="Genomic_DNA"/>
</dbReference>
<dbReference type="SUPFAM" id="SSF51735">
    <property type="entry name" value="NAD(P)-binding Rossmann-fold domains"/>
    <property type="match status" value="1"/>
</dbReference>
<sequence>MDLDLILQPVKILITGANGQVGTALRLQGENDGFFEVISLDSDQLDVTNYEQVSQQLTTHLPDYVINCAAFDHVDEAEHAAELCYAVNTEGVDNLARLCGDFNIPVFHLSTDYVFDGHYASGYTENDEVAPLGVYGDSKWQGEERLRQLLPRHIILRVSWLFSEQGNNFVLRTLESARKHKVLEAVSDRRGCPTSAADVARVIFAMLKQIHNGADAWGTYHYCGAEIISRYDFCKEILIAAGHYELFEVEQMVPITSKDYITEALRPNTSVLICEKLLNVFGIRQRSWRYELQWLMRILYTQPNRVLHPESR</sequence>
<dbReference type="UniPathway" id="UPA00124"/>
<dbReference type="EC" id="1.1.1.133" evidence="3 6"/>
<dbReference type="GO" id="GO:0008831">
    <property type="term" value="F:dTDP-4-dehydrorhamnose reductase activity"/>
    <property type="evidence" value="ECO:0007669"/>
    <property type="project" value="UniProtKB-EC"/>
</dbReference>
<dbReference type="Proteomes" id="UP000242733">
    <property type="component" value="Unassembled WGS sequence"/>
</dbReference>
<dbReference type="InterPro" id="IPR036291">
    <property type="entry name" value="NAD(P)-bd_dom_sf"/>
</dbReference>
<comment type="similarity">
    <text evidence="2 6">Belongs to the dTDP-4-dehydrorhamnose reductase family.</text>
</comment>
<gene>
    <name evidence="8" type="primary">rfbD</name>
    <name evidence="8" type="ORF">CSA61_01825</name>
</gene>
<dbReference type="Gene3D" id="3.90.25.10">
    <property type="entry name" value="UDP-galactose 4-epimerase, domain 1"/>
    <property type="match status" value="1"/>
</dbReference>
<dbReference type="UniPathway" id="UPA00281"/>
<dbReference type="InterPro" id="IPR005913">
    <property type="entry name" value="dTDP_dehydrorham_reduct"/>
</dbReference>
<dbReference type="GO" id="GO:0005829">
    <property type="term" value="C:cytosol"/>
    <property type="evidence" value="ECO:0007669"/>
    <property type="project" value="TreeGrafter"/>
</dbReference>
<proteinExistence type="inferred from homology"/>
<dbReference type="Pfam" id="PF04321">
    <property type="entry name" value="RmlD_sub_bind"/>
    <property type="match status" value="1"/>
</dbReference>
<dbReference type="GO" id="GO:0009243">
    <property type="term" value="P:O antigen biosynthetic process"/>
    <property type="evidence" value="ECO:0007669"/>
    <property type="project" value="UniProtKB-UniPathway"/>
</dbReference>
<evidence type="ECO:0000256" key="2">
    <source>
        <dbReference type="ARBA" id="ARBA00010944"/>
    </source>
</evidence>
<feature type="domain" description="RmlD-like substrate binding" evidence="7">
    <location>
        <begin position="11"/>
        <end position="296"/>
    </location>
</feature>
<dbReference type="PANTHER" id="PTHR10491">
    <property type="entry name" value="DTDP-4-DEHYDRORHAMNOSE REDUCTASE"/>
    <property type="match status" value="1"/>
</dbReference>
<evidence type="ECO:0000256" key="3">
    <source>
        <dbReference type="ARBA" id="ARBA00012929"/>
    </source>
</evidence>
<keyword evidence="6" id="KW-0560">Oxidoreductase</keyword>
<comment type="function">
    <text evidence="6">Catalyzes the reduction of dTDP-6-deoxy-L-lyxo-4-hexulose to yield dTDP-L-rhamnose.</text>
</comment>
<dbReference type="NCBIfam" id="TIGR01214">
    <property type="entry name" value="rmlD"/>
    <property type="match status" value="1"/>
</dbReference>
<dbReference type="CDD" id="cd05254">
    <property type="entry name" value="dTDP_HR_like_SDR_e"/>
    <property type="match status" value="1"/>
</dbReference>
<evidence type="ECO:0000313" key="9">
    <source>
        <dbReference type="Proteomes" id="UP000242733"/>
    </source>
</evidence>
<evidence type="ECO:0000256" key="1">
    <source>
        <dbReference type="ARBA" id="ARBA00004781"/>
    </source>
</evidence>
<comment type="cofactor">
    <cofactor evidence="6">
        <name>Mg(2+)</name>
        <dbReference type="ChEBI" id="CHEBI:18420"/>
    </cofactor>
    <text evidence="6">Binds 1 Mg(2+) ion per monomer.</text>
</comment>
<comment type="pathway">
    <text evidence="1 6">Carbohydrate biosynthesis; dTDP-L-rhamnose biosynthesis.</text>
</comment>
<dbReference type="PANTHER" id="PTHR10491:SF4">
    <property type="entry name" value="METHIONINE ADENOSYLTRANSFERASE 2 SUBUNIT BETA"/>
    <property type="match status" value="1"/>
</dbReference>
<evidence type="ECO:0000259" key="7">
    <source>
        <dbReference type="Pfam" id="PF04321"/>
    </source>
</evidence>
<evidence type="ECO:0000256" key="5">
    <source>
        <dbReference type="ARBA" id="ARBA00048200"/>
    </source>
</evidence>
<evidence type="ECO:0000256" key="4">
    <source>
        <dbReference type="ARBA" id="ARBA00017099"/>
    </source>
</evidence>